<dbReference type="AlphaFoldDB" id="A0A8X6T4F6"/>
<comment type="caution">
    <text evidence="1">The sequence shown here is derived from an EMBL/GenBank/DDBJ whole genome shotgun (WGS) entry which is preliminary data.</text>
</comment>
<protein>
    <submittedName>
        <fullName evidence="1">Uncharacterized protein</fullName>
    </submittedName>
</protein>
<reference evidence="1" key="1">
    <citation type="submission" date="2020-08" db="EMBL/GenBank/DDBJ databases">
        <title>Multicomponent nature underlies the extraordinary mechanical properties of spider dragline silk.</title>
        <authorList>
            <person name="Kono N."/>
            <person name="Nakamura H."/>
            <person name="Mori M."/>
            <person name="Yoshida Y."/>
            <person name="Ohtoshi R."/>
            <person name="Malay A.D."/>
            <person name="Moran D.A.P."/>
            <person name="Tomita M."/>
            <person name="Numata K."/>
            <person name="Arakawa K."/>
        </authorList>
    </citation>
    <scope>NUCLEOTIDE SEQUENCE</scope>
</reference>
<evidence type="ECO:0000313" key="1">
    <source>
        <dbReference type="EMBL" id="GFS72939.1"/>
    </source>
</evidence>
<accession>A0A8X6T4F6</accession>
<sequence length="113" mass="12924">MHVFMTFVTQNYVAYRSSCLTCNQQIKPDGPGISIIRKLLPPARALLTHTGGINCFCHDFVSIRHFVIDMIHVCLKNITAREKRKRLMKNSLAREWGSILEAGATWFSLVFEI</sequence>
<organism evidence="1 2">
    <name type="scientific">Nephila pilipes</name>
    <name type="common">Giant wood spider</name>
    <name type="synonym">Nephila maculata</name>
    <dbReference type="NCBI Taxonomy" id="299642"/>
    <lineage>
        <taxon>Eukaryota</taxon>
        <taxon>Metazoa</taxon>
        <taxon>Ecdysozoa</taxon>
        <taxon>Arthropoda</taxon>
        <taxon>Chelicerata</taxon>
        <taxon>Arachnida</taxon>
        <taxon>Araneae</taxon>
        <taxon>Araneomorphae</taxon>
        <taxon>Entelegynae</taxon>
        <taxon>Araneoidea</taxon>
        <taxon>Nephilidae</taxon>
        <taxon>Nephila</taxon>
    </lineage>
</organism>
<dbReference type="EMBL" id="BMAW01049878">
    <property type="protein sequence ID" value="GFS72939.1"/>
    <property type="molecule type" value="Genomic_DNA"/>
</dbReference>
<dbReference type="OrthoDB" id="10475462at2759"/>
<gene>
    <name evidence="1" type="primary">AVEN_248676_1</name>
    <name evidence="1" type="ORF">NPIL_530221</name>
</gene>
<evidence type="ECO:0000313" key="2">
    <source>
        <dbReference type="Proteomes" id="UP000887013"/>
    </source>
</evidence>
<dbReference type="Proteomes" id="UP000887013">
    <property type="component" value="Unassembled WGS sequence"/>
</dbReference>
<proteinExistence type="predicted"/>
<name>A0A8X6T4F6_NEPPI</name>
<keyword evidence="2" id="KW-1185">Reference proteome</keyword>